<reference evidence="5 6" key="1">
    <citation type="journal article" date="2024" name="Nat. Commun.">
        <title>Phylogenomics reveals the evolutionary origins of lichenization in chlorophyte algae.</title>
        <authorList>
            <person name="Puginier C."/>
            <person name="Libourel C."/>
            <person name="Otte J."/>
            <person name="Skaloud P."/>
            <person name="Haon M."/>
            <person name="Grisel S."/>
            <person name="Petersen M."/>
            <person name="Berrin J.G."/>
            <person name="Delaux P.M."/>
            <person name="Dal Grande F."/>
            <person name="Keller J."/>
        </authorList>
    </citation>
    <scope>NUCLEOTIDE SEQUENCE [LARGE SCALE GENOMIC DNA]</scope>
    <source>
        <strain evidence="5 6">SAG 2036</strain>
    </source>
</reference>
<protein>
    <recommendedName>
        <fullName evidence="4">FAD-binding domain-containing protein</fullName>
    </recommendedName>
</protein>
<keyword evidence="3" id="KW-0812">Transmembrane</keyword>
<evidence type="ECO:0000259" key="4">
    <source>
        <dbReference type="Pfam" id="PF01494"/>
    </source>
</evidence>
<keyword evidence="3" id="KW-1133">Transmembrane helix</keyword>
<sequence length="518" mass="56160">MRALKPGSRPPWASSAAVFTAMKHSTTMTQSHKSAEEEVFFASQARKVASCQSKMPKVVVIGAGPAGIMSAIYLAKQGCSISVLEKREAPSADYVSQRTVMYVVKGCGQAALSEAGVEQTGLRKMDRSSWSLSDGKGKVARGPERPAKGDLMVERATLAAFMLQEAVRLHPDLITFHFSASTSNINFEDRTVTWSDANGHAHSQRFNLLVGADGRHSYVRQCMQAHNAKMKVTVVPADSWHLAFLGLQPQEGYWELSNKERTVARMTTTFQPPKLSALFWPNGKGEVSGSMTSTQENLLDLTNGTITAEEALQRVDPDIPQPWVQKIAEQAKGLRPSCVGATTKCSTIIAPGAVLIGDSAHSVRPTLGLGCNTALQSAQLLGQAVERCDGDLDAAVVLYERERLPDLHALYNLDITAIPRLGGGYGGKWNYHHLLWRWHLALWNGLAKLPGPLGAVGGPEWNALGSQDVPYRKIWRALHRDSAFAIVCIAASAVLLGSVGQCWLMRSGSKPVSRRTSP</sequence>
<dbReference type="InterPro" id="IPR036188">
    <property type="entry name" value="FAD/NAD-bd_sf"/>
</dbReference>
<dbReference type="InterPro" id="IPR002938">
    <property type="entry name" value="FAD-bd"/>
</dbReference>
<evidence type="ECO:0000256" key="1">
    <source>
        <dbReference type="ARBA" id="ARBA00023033"/>
    </source>
</evidence>
<gene>
    <name evidence="5" type="ORF">WJX73_002771</name>
</gene>
<feature type="region of interest" description="Disordered" evidence="2">
    <location>
        <begin position="126"/>
        <end position="145"/>
    </location>
</feature>
<keyword evidence="3" id="KW-0472">Membrane</keyword>
<evidence type="ECO:0000256" key="2">
    <source>
        <dbReference type="SAM" id="MobiDB-lite"/>
    </source>
</evidence>
<organism evidence="5 6">
    <name type="scientific">Symbiochloris irregularis</name>
    <dbReference type="NCBI Taxonomy" id="706552"/>
    <lineage>
        <taxon>Eukaryota</taxon>
        <taxon>Viridiplantae</taxon>
        <taxon>Chlorophyta</taxon>
        <taxon>core chlorophytes</taxon>
        <taxon>Trebouxiophyceae</taxon>
        <taxon>Trebouxiales</taxon>
        <taxon>Trebouxiaceae</taxon>
        <taxon>Symbiochloris</taxon>
    </lineage>
</organism>
<dbReference type="GO" id="GO:0004502">
    <property type="term" value="F:kynurenine 3-monooxygenase activity"/>
    <property type="evidence" value="ECO:0007669"/>
    <property type="project" value="TreeGrafter"/>
</dbReference>
<proteinExistence type="predicted"/>
<dbReference type="EMBL" id="JALJOQ010000088">
    <property type="protein sequence ID" value="KAK9799716.1"/>
    <property type="molecule type" value="Genomic_DNA"/>
</dbReference>
<dbReference type="PANTHER" id="PTHR46028:SF7">
    <property type="entry name" value="KYNURENINE 3-MONOOXYGENASE-RELATED"/>
    <property type="match status" value="1"/>
</dbReference>
<comment type="caution">
    <text evidence="5">The sequence shown here is derived from an EMBL/GenBank/DDBJ whole genome shotgun (WGS) entry which is preliminary data.</text>
</comment>
<feature type="compositionally biased region" description="Basic and acidic residues" evidence="2">
    <location>
        <begin position="135"/>
        <end position="145"/>
    </location>
</feature>
<evidence type="ECO:0000256" key="3">
    <source>
        <dbReference type="SAM" id="Phobius"/>
    </source>
</evidence>
<dbReference type="GO" id="GO:0071949">
    <property type="term" value="F:FAD binding"/>
    <property type="evidence" value="ECO:0007669"/>
    <property type="project" value="InterPro"/>
</dbReference>
<keyword evidence="1" id="KW-0560">Oxidoreductase</keyword>
<evidence type="ECO:0000313" key="5">
    <source>
        <dbReference type="EMBL" id="KAK9799716.1"/>
    </source>
</evidence>
<dbReference type="GO" id="GO:0070189">
    <property type="term" value="P:kynurenine metabolic process"/>
    <property type="evidence" value="ECO:0007669"/>
    <property type="project" value="TreeGrafter"/>
</dbReference>
<dbReference type="SUPFAM" id="SSF51905">
    <property type="entry name" value="FAD/NAD(P)-binding domain"/>
    <property type="match status" value="1"/>
</dbReference>
<keyword evidence="1" id="KW-0503">Monooxygenase</keyword>
<evidence type="ECO:0000313" key="6">
    <source>
        <dbReference type="Proteomes" id="UP001465755"/>
    </source>
</evidence>
<feature type="domain" description="FAD-binding" evidence="4">
    <location>
        <begin position="57"/>
        <end position="384"/>
    </location>
</feature>
<feature type="transmembrane region" description="Helical" evidence="3">
    <location>
        <begin position="483"/>
        <end position="505"/>
    </location>
</feature>
<accession>A0AAW1NYI3</accession>
<dbReference type="PANTHER" id="PTHR46028">
    <property type="entry name" value="KYNURENINE 3-MONOOXYGENASE"/>
    <property type="match status" value="1"/>
</dbReference>
<name>A0AAW1NYI3_9CHLO</name>
<dbReference type="PRINTS" id="PR00420">
    <property type="entry name" value="RNGMNOXGNASE"/>
</dbReference>
<dbReference type="Gene3D" id="3.50.50.60">
    <property type="entry name" value="FAD/NAD(P)-binding domain"/>
    <property type="match status" value="1"/>
</dbReference>
<keyword evidence="6" id="KW-1185">Reference proteome</keyword>
<dbReference type="Proteomes" id="UP001465755">
    <property type="component" value="Unassembled WGS sequence"/>
</dbReference>
<dbReference type="Pfam" id="PF01494">
    <property type="entry name" value="FAD_binding_3"/>
    <property type="match status" value="1"/>
</dbReference>
<dbReference type="AlphaFoldDB" id="A0AAW1NYI3"/>